<keyword evidence="6" id="KW-1185">Reference proteome</keyword>
<organism evidence="5 6">
    <name type="scientific">Stylosanthes scabra</name>
    <dbReference type="NCBI Taxonomy" id="79078"/>
    <lineage>
        <taxon>Eukaryota</taxon>
        <taxon>Viridiplantae</taxon>
        <taxon>Streptophyta</taxon>
        <taxon>Embryophyta</taxon>
        <taxon>Tracheophyta</taxon>
        <taxon>Spermatophyta</taxon>
        <taxon>Magnoliopsida</taxon>
        <taxon>eudicotyledons</taxon>
        <taxon>Gunneridae</taxon>
        <taxon>Pentapetalae</taxon>
        <taxon>rosids</taxon>
        <taxon>fabids</taxon>
        <taxon>Fabales</taxon>
        <taxon>Fabaceae</taxon>
        <taxon>Papilionoideae</taxon>
        <taxon>50 kb inversion clade</taxon>
        <taxon>dalbergioids sensu lato</taxon>
        <taxon>Dalbergieae</taxon>
        <taxon>Pterocarpus clade</taxon>
        <taxon>Stylosanthes</taxon>
    </lineage>
</organism>
<gene>
    <name evidence="5" type="ORF">PIB30_047943</name>
</gene>
<evidence type="ECO:0000256" key="2">
    <source>
        <dbReference type="ARBA" id="ARBA00022679"/>
    </source>
</evidence>
<proteinExistence type="inferred from homology"/>
<evidence type="ECO:0000313" key="5">
    <source>
        <dbReference type="EMBL" id="MED6184492.1"/>
    </source>
</evidence>
<dbReference type="SUPFAM" id="SSF53756">
    <property type="entry name" value="UDP-Glycosyltransferase/glycogen phosphorylase"/>
    <property type="match status" value="1"/>
</dbReference>
<dbReference type="InterPro" id="IPR035595">
    <property type="entry name" value="UDP_glycos_trans_CS"/>
</dbReference>
<dbReference type="EMBL" id="JASCZI010181553">
    <property type="protein sequence ID" value="MED6184492.1"/>
    <property type="molecule type" value="Genomic_DNA"/>
</dbReference>
<dbReference type="Proteomes" id="UP001341840">
    <property type="component" value="Unassembled WGS sequence"/>
</dbReference>
<keyword evidence="2 3" id="KW-0808">Transferase</keyword>
<dbReference type="PANTHER" id="PTHR48045:SF10">
    <property type="entry name" value="GLYCOSYLTRANSFERASE"/>
    <property type="match status" value="1"/>
</dbReference>
<accession>A0ABU6WF73</accession>
<dbReference type="Pfam" id="PF00201">
    <property type="entry name" value="UDPGT"/>
    <property type="match status" value="1"/>
</dbReference>
<evidence type="ECO:0000256" key="1">
    <source>
        <dbReference type="ARBA" id="ARBA00009995"/>
    </source>
</evidence>
<dbReference type="CDD" id="cd03784">
    <property type="entry name" value="GT1_Gtf-like"/>
    <property type="match status" value="1"/>
</dbReference>
<sequence length="467" mass="51626">MENPHIVIVPSPGFTHLVPILEFSKRLLHLHHEFRVTCIIPSLGPPPPSSQTYLQSLPPTINFIFLPPISKDQVPEHAHITQQIQLGVTHSLPHIHQELKSLCSRTRVVALIVDVFANSALDFARDLKLLSYVYLPLSAMIVSFYFHSKTLDQVLSSKHMDPQEPIILSGCVPVHYSDLPQACHDLSSDAYKEFLIRSRRCLSLPDGVLVNSFLELEEETVRVLKEQIRGKPKIFPVGPIIQSASVDHKNGLECLTWLDKKEPSSVLYVSFGSGGTLSQEQSDELAFGLELSGVKFLWVVRAPSNKASAGYFGGAAEESLRFLPLGFVDRTKNQGLVVPFWAPQIQILTHRSVGGFLCHCGWNSVLESVVKGVPVVAWPLFAEQSLNAVLLTDGLKVALRPKVNENGIMPREEIAKVVSGLMRSAEGADIRKRMEHLKNAASKALEEDGSSTMALSELAADLRGLWH</sequence>
<dbReference type="InterPro" id="IPR002213">
    <property type="entry name" value="UDP_glucos_trans"/>
</dbReference>
<dbReference type="EC" id="2.4.1.-" evidence="4"/>
<protein>
    <recommendedName>
        <fullName evidence="4">Glycosyltransferase</fullName>
        <ecNumber evidence="4">2.4.1.-</ecNumber>
    </recommendedName>
</protein>
<evidence type="ECO:0000256" key="3">
    <source>
        <dbReference type="RuleBase" id="RU003718"/>
    </source>
</evidence>
<dbReference type="PROSITE" id="PS00375">
    <property type="entry name" value="UDPGT"/>
    <property type="match status" value="1"/>
</dbReference>
<evidence type="ECO:0000313" key="6">
    <source>
        <dbReference type="Proteomes" id="UP001341840"/>
    </source>
</evidence>
<name>A0ABU6WF73_9FABA</name>
<keyword evidence="3" id="KW-0328">Glycosyltransferase</keyword>
<dbReference type="PANTHER" id="PTHR48045">
    <property type="entry name" value="UDP-GLYCOSYLTRANSFERASE 72B1"/>
    <property type="match status" value="1"/>
</dbReference>
<comment type="similarity">
    <text evidence="1 3">Belongs to the UDP-glycosyltransferase family.</text>
</comment>
<evidence type="ECO:0000256" key="4">
    <source>
        <dbReference type="RuleBase" id="RU362057"/>
    </source>
</evidence>
<dbReference type="Gene3D" id="3.40.50.2000">
    <property type="entry name" value="Glycogen Phosphorylase B"/>
    <property type="match status" value="2"/>
</dbReference>
<comment type="caution">
    <text evidence="5">The sequence shown here is derived from an EMBL/GenBank/DDBJ whole genome shotgun (WGS) entry which is preliminary data.</text>
</comment>
<reference evidence="5 6" key="1">
    <citation type="journal article" date="2023" name="Plants (Basel)">
        <title>Bridging the Gap: Combining Genomics and Transcriptomics Approaches to Understand Stylosanthes scabra, an Orphan Legume from the Brazilian Caatinga.</title>
        <authorList>
            <person name="Ferreira-Neto J.R.C."/>
            <person name="da Silva M.D."/>
            <person name="Binneck E."/>
            <person name="de Melo N.F."/>
            <person name="da Silva R.H."/>
            <person name="de Melo A.L.T.M."/>
            <person name="Pandolfi V."/>
            <person name="Bustamante F.O."/>
            <person name="Brasileiro-Vidal A.C."/>
            <person name="Benko-Iseppon A.M."/>
        </authorList>
    </citation>
    <scope>NUCLEOTIDE SEQUENCE [LARGE SCALE GENOMIC DNA]</scope>
    <source>
        <tissue evidence="5">Leaves</tissue>
    </source>
</reference>